<evidence type="ECO:0000259" key="8">
    <source>
        <dbReference type="PROSITE" id="PS51294"/>
    </source>
</evidence>
<feature type="domain" description="HTH myb-type" evidence="8">
    <location>
        <begin position="142"/>
        <end position="196"/>
    </location>
</feature>
<dbReference type="InterPro" id="IPR001005">
    <property type="entry name" value="SANT/Myb"/>
</dbReference>
<evidence type="ECO:0000259" key="7">
    <source>
        <dbReference type="PROSITE" id="PS50090"/>
    </source>
</evidence>
<evidence type="ECO:0000256" key="5">
    <source>
        <dbReference type="ARBA" id="ARBA00023163"/>
    </source>
</evidence>
<dbReference type="GO" id="GO:0005634">
    <property type="term" value="C:nucleus"/>
    <property type="evidence" value="ECO:0007669"/>
    <property type="project" value="UniProtKB-SubCell"/>
</dbReference>
<dbReference type="PROSITE" id="PS50090">
    <property type="entry name" value="MYB_LIKE"/>
    <property type="match status" value="2"/>
</dbReference>
<evidence type="ECO:0000256" key="6">
    <source>
        <dbReference type="ARBA" id="ARBA00023242"/>
    </source>
</evidence>
<dbReference type="FunFam" id="1.10.10.60:FF:000011">
    <property type="entry name" value="Myb transcription factor"/>
    <property type="match status" value="1"/>
</dbReference>
<organism evidence="9 10">
    <name type="scientific">Stephania cephalantha</name>
    <dbReference type="NCBI Taxonomy" id="152367"/>
    <lineage>
        <taxon>Eukaryota</taxon>
        <taxon>Viridiplantae</taxon>
        <taxon>Streptophyta</taxon>
        <taxon>Embryophyta</taxon>
        <taxon>Tracheophyta</taxon>
        <taxon>Spermatophyta</taxon>
        <taxon>Magnoliopsida</taxon>
        <taxon>Ranunculales</taxon>
        <taxon>Menispermaceae</taxon>
        <taxon>Menispermoideae</taxon>
        <taxon>Cissampelideae</taxon>
        <taxon>Stephania</taxon>
    </lineage>
</organism>
<dbReference type="AlphaFoldDB" id="A0AAP0J2U6"/>
<accession>A0AAP0J2U6</accession>
<feature type="domain" description="Myb-like" evidence="7">
    <location>
        <begin position="142"/>
        <end position="192"/>
    </location>
</feature>
<dbReference type="SUPFAM" id="SSF46689">
    <property type="entry name" value="Homeodomain-like"/>
    <property type="match status" value="1"/>
</dbReference>
<proteinExistence type="predicted"/>
<dbReference type="Proteomes" id="UP001419268">
    <property type="component" value="Unassembled WGS sequence"/>
</dbReference>
<comment type="subcellular location">
    <subcellularLocation>
        <location evidence="1">Nucleus</location>
    </subcellularLocation>
</comment>
<evidence type="ECO:0000313" key="10">
    <source>
        <dbReference type="Proteomes" id="UP001419268"/>
    </source>
</evidence>
<feature type="domain" description="HTH myb-type" evidence="8">
    <location>
        <begin position="89"/>
        <end position="141"/>
    </location>
</feature>
<dbReference type="CDD" id="cd00167">
    <property type="entry name" value="SANT"/>
    <property type="match status" value="2"/>
</dbReference>
<dbReference type="SMART" id="SM00717">
    <property type="entry name" value="SANT"/>
    <property type="match status" value="2"/>
</dbReference>
<dbReference type="PANTHER" id="PTHR45675:SF8">
    <property type="entry name" value="TRANSCRIPTION FACTOR MYB27"/>
    <property type="match status" value="1"/>
</dbReference>
<evidence type="ECO:0000313" key="9">
    <source>
        <dbReference type="EMBL" id="KAK9126582.1"/>
    </source>
</evidence>
<evidence type="ECO:0000256" key="3">
    <source>
        <dbReference type="ARBA" id="ARBA00023015"/>
    </source>
</evidence>
<keyword evidence="3" id="KW-0805">Transcription regulation</keyword>
<name>A0AAP0J2U6_9MAGN</name>
<keyword evidence="10" id="KW-1185">Reference proteome</keyword>
<sequence>MEVRGEMTWKDKEQKGKSYNSESLSIQKRDTEIEWWLLLLVRSPCLHCRCMFSTKTTTDHGDASEFYDEASSLFQSTISMAYQVGMQEDSIVRKGPWLDEEDKRLATFVTLMGERRWDSIARVSGLLRSGKSCRLRWLNYLRPDLKRGRMTTEEERTILQLQEQWGNKWSKIARRLPGRTDNEIKNYWRTHLRKKVQEQKQEVSQEERTNAASTSTRTIEKTKFEHHDILDIEDTSKDSVDGVHELRNNALLASSPYEISLLDWISSSNQTSPKQHQAQNCFFGSSSTDAEIMLNYCPGSPWEI</sequence>
<dbReference type="InterPro" id="IPR044676">
    <property type="entry name" value="EOBI/EOBII-like_plant"/>
</dbReference>
<dbReference type="Pfam" id="PF00249">
    <property type="entry name" value="Myb_DNA-binding"/>
    <property type="match status" value="2"/>
</dbReference>
<dbReference type="GO" id="GO:0003700">
    <property type="term" value="F:DNA-binding transcription factor activity"/>
    <property type="evidence" value="ECO:0007669"/>
    <property type="project" value="InterPro"/>
</dbReference>
<dbReference type="InterPro" id="IPR009057">
    <property type="entry name" value="Homeodomain-like_sf"/>
</dbReference>
<evidence type="ECO:0000256" key="4">
    <source>
        <dbReference type="ARBA" id="ARBA00023125"/>
    </source>
</evidence>
<gene>
    <name evidence="9" type="ORF">Scep_015428</name>
</gene>
<keyword evidence="6" id="KW-0539">Nucleus</keyword>
<dbReference type="InterPro" id="IPR017930">
    <property type="entry name" value="Myb_dom"/>
</dbReference>
<keyword evidence="4" id="KW-0238">DNA-binding</keyword>
<dbReference type="EMBL" id="JBBNAG010000006">
    <property type="protein sequence ID" value="KAK9126582.1"/>
    <property type="molecule type" value="Genomic_DNA"/>
</dbReference>
<evidence type="ECO:0000256" key="2">
    <source>
        <dbReference type="ARBA" id="ARBA00022737"/>
    </source>
</evidence>
<keyword evidence="5" id="KW-0804">Transcription</keyword>
<dbReference type="PROSITE" id="PS51294">
    <property type="entry name" value="HTH_MYB"/>
    <property type="match status" value="2"/>
</dbReference>
<dbReference type="GO" id="GO:0043565">
    <property type="term" value="F:sequence-specific DNA binding"/>
    <property type="evidence" value="ECO:0007669"/>
    <property type="project" value="InterPro"/>
</dbReference>
<keyword evidence="2" id="KW-0677">Repeat</keyword>
<dbReference type="Gene3D" id="1.10.10.60">
    <property type="entry name" value="Homeodomain-like"/>
    <property type="match status" value="2"/>
</dbReference>
<feature type="domain" description="Myb-like" evidence="7">
    <location>
        <begin position="89"/>
        <end position="141"/>
    </location>
</feature>
<evidence type="ECO:0000256" key="1">
    <source>
        <dbReference type="ARBA" id="ARBA00004123"/>
    </source>
</evidence>
<dbReference type="PANTHER" id="PTHR45675">
    <property type="entry name" value="MYB TRANSCRIPTION FACTOR-RELATED-RELATED"/>
    <property type="match status" value="1"/>
</dbReference>
<protein>
    <submittedName>
        <fullName evidence="9">Uncharacterized protein</fullName>
    </submittedName>
</protein>
<comment type="caution">
    <text evidence="9">The sequence shown here is derived from an EMBL/GenBank/DDBJ whole genome shotgun (WGS) entry which is preliminary data.</text>
</comment>
<reference evidence="9 10" key="1">
    <citation type="submission" date="2024-01" db="EMBL/GenBank/DDBJ databases">
        <title>Genome assemblies of Stephania.</title>
        <authorList>
            <person name="Yang L."/>
        </authorList>
    </citation>
    <scope>NUCLEOTIDE SEQUENCE [LARGE SCALE GENOMIC DNA]</scope>
    <source>
        <strain evidence="9">JXDWG</strain>
        <tissue evidence="9">Leaf</tissue>
    </source>
</reference>